<comment type="caution">
    <text evidence="2">The sequence shown here is derived from an EMBL/GenBank/DDBJ whole genome shotgun (WGS) entry which is preliminary data.</text>
</comment>
<accession>A0A6G1DMJ2</accession>
<dbReference type="PANTHER" id="PTHR36702">
    <property type="entry name" value="HOLLIDAY JUNCTION RESOLVASE"/>
    <property type="match status" value="1"/>
</dbReference>
<name>A0A6G1DMJ2_9ORYZ</name>
<protein>
    <submittedName>
        <fullName evidence="2">Uncharacterized protein</fullName>
    </submittedName>
</protein>
<dbReference type="InterPro" id="IPR027902">
    <property type="entry name" value="DUF4487"/>
</dbReference>
<proteinExistence type="predicted"/>
<dbReference type="AlphaFoldDB" id="A0A6G1DMJ2"/>
<organism evidence="2 3">
    <name type="scientific">Oryza meyeriana var. granulata</name>
    <dbReference type="NCBI Taxonomy" id="110450"/>
    <lineage>
        <taxon>Eukaryota</taxon>
        <taxon>Viridiplantae</taxon>
        <taxon>Streptophyta</taxon>
        <taxon>Embryophyta</taxon>
        <taxon>Tracheophyta</taxon>
        <taxon>Spermatophyta</taxon>
        <taxon>Magnoliopsida</taxon>
        <taxon>Liliopsida</taxon>
        <taxon>Poales</taxon>
        <taxon>Poaceae</taxon>
        <taxon>BOP clade</taxon>
        <taxon>Oryzoideae</taxon>
        <taxon>Oryzeae</taxon>
        <taxon>Oryzinae</taxon>
        <taxon>Oryza</taxon>
        <taxon>Oryza meyeriana</taxon>
    </lineage>
</organism>
<keyword evidence="3" id="KW-1185">Reference proteome</keyword>
<sequence length="1077" mass="119571">MGPTLARPGARADGLMAATPRSPSPRGRHRSSGPSGWPKERERRESRDAPPRRETGREMDVGAGAGGWEVEGEERRRRELGSLVEAIKSSEVLENRTSLINQLEDPFQLCAEDLGLVLESLLVALKCSYLDTTNCLGPFLALGAKAGSWCVRHLLWSVESIDESEDAQEEEHSRLFPEIVALTLNISSKLLPVASKCIAKDTVHAVGDFILELLTLTESSILDNKKNGTTGHIAKAAPVFLDETIKLCRGYSEAAKSDQFIMSMSKEETTVEHKEPDLTSDVARITACTIQTLCKIGTYAASSGGSQVILLNISWKGIISLLQLGKGRIEGKVNVREIILIPISVAIESLRVATETWCVPLQEVLSPAEARRAFLPIKYFLMNAIRICSIYPSEAMSIYKNIIRCALLISYSSILFCRNPQLKTASELLFELLEPSSFLLLDTLMKSPEVSPESKCQLVQYFLEKRETNNPEHMGQVDHRMSFASFGCIFSMDSDVDNVNRALLPAEFILFLHFLSASPWLKEEVVIELCKKLHLLLNILTMEDVYSYVLGCQIPALSDADDSVVWQPVYTSLIQALKTFMIAASASSAAWSEFEVILLENLFHPHFLCLEILTELWCFFVHYAETEASSYLINQLLILLKTIASPEEVFAPLSSLRKLARALCTILSYASSATIDQIYTCVLNDNSSKSSILYLALLMEGFPFDSLSVGTKELAVKTLFTSFVGYLQKQNYLKNHREIDLPTSSSSGVIGLPVHALASALQSCEITDAITIDEKSIATIFKITISLINVYRTSPDGSKNLLVQHISSILVIITHMRHLCAFSELEKLTLELHTLFMPSPDNSNVALSKCKPSMASFMAILGHLNTTEDDANILCSAMWDLFHFLLRERHWALIHLVMGSFGYFAARTSFAQLWKFVPEDAALSYNTSTGVDIDDNGFMLELKAFLEKEVALKDDKWSEEQICFLVSEGKMLKKLVESCSKIPLAPEPENGSITNDVKTKRRKMPDGICEAPEPEKVSITNDVKSKKRKMPDGICEGMMLVQNGLKIMRSALSETDLAELKDSHHGSDAMPVQFLPV</sequence>
<feature type="compositionally biased region" description="Basic and acidic residues" evidence="1">
    <location>
        <begin position="38"/>
        <end position="60"/>
    </location>
</feature>
<evidence type="ECO:0000313" key="2">
    <source>
        <dbReference type="EMBL" id="KAF0913717.1"/>
    </source>
</evidence>
<evidence type="ECO:0000313" key="3">
    <source>
        <dbReference type="Proteomes" id="UP000479710"/>
    </source>
</evidence>
<feature type="region of interest" description="Disordered" evidence="1">
    <location>
        <begin position="1"/>
        <end position="74"/>
    </location>
</feature>
<evidence type="ECO:0000256" key="1">
    <source>
        <dbReference type="SAM" id="MobiDB-lite"/>
    </source>
</evidence>
<dbReference type="OrthoDB" id="1925340at2759"/>
<dbReference type="EMBL" id="SPHZ02000006">
    <property type="protein sequence ID" value="KAF0913717.1"/>
    <property type="molecule type" value="Genomic_DNA"/>
</dbReference>
<reference evidence="2 3" key="1">
    <citation type="submission" date="2019-11" db="EMBL/GenBank/DDBJ databases">
        <title>Whole genome sequence of Oryza granulata.</title>
        <authorList>
            <person name="Li W."/>
        </authorList>
    </citation>
    <scope>NUCLEOTIDE SEQUENCE [LARGE SCALE GENOMIC DNA]</scope>
    <source>
        <strain evidence="3">cv. Menghai</strain>
        <tissue evidence="2">Leaf</tissue>
    </source>
</reference>
<gene>
    <name evidence="2" type="ORF">E2562_024599</name>
</gene>
<dbReference type="PANTHER" id="PTHR36702:SF1">
    <property type="entry name" value="HOLLIDAY JUNCTION RESOLVASE"/>
    <property type="match status" value="1"/>
</dbReference>
<feature type="region of interest" description="Disordered" evidence="1">
    <location>
        <begin position="990"/>
        <end position="1012"/>
    </location>
</feature>
<dbReference type="Proteomes" id="UP000479710">
    <property type="component" value="Unassembled WGS sequence"/>
</dbReference>
<dbReference type="Pfam" id="PF14868">
    <property type="entry name" value="DUF4487"/>
    <property type="match status" value="1"/>
</dbReference>